<evidence type="ECO:0000256" key="7">
    <source>
        <dbReference type="RuleBase" id="RU363032"/>
    </source>
</evidence>
<feature type="domain" description="ABC transmembrane type-1" evidence="8">
    <location>
        <begin position="89"/>
        <end position="303"/>
    </location>
</feature>
<evidence type="ECO:0000259" key="8">
    <source>
        <dbReference type="PROSITE" id="PS50928"/>
    </source>
</evidence>
<dbReference type="SUPFAM" id="SSF161098">
    <property type="entry name" value="MetI-like"/>
    <property type="match status" value="1"/>
</dbReference>
<protein>
    <submittedName>
        <fullName evidence="9">Sugar ABC transporter permease</fullName>
    </submittedName>
</protein>
<feature type="transmembrane region" description="Helical" evidence="7">
    <location>
        <begin position="282"/>
        <end position="303"/>
    </location>
</feature>
<evidence type="ECO:0000256" key="3">
    <source>
        <dbReference type="ARBA" id="ARBA00022475"/>
    </source>
</evidence>
<keyword evidence="5 7" id="KW-1133">Transmembrane helix</keyword>
<feature type="transmembrane region" description="Helical" evidence="7">
    <location>
        <begin position="93"/>
        <end position="114"/>
    </location>
</feature>
<evidence type="ECO:0000256" key="4">
    <source>
        <dbReference type="ARBA" id="ARBA00022692"/>
    </source>
</evidence>
<feature type="transmembrane region" description="Helical" evidence="7">
    <location>
        <begin position="135"/>
        <end position="155"/>
    </location>
</feature>
<dbReference type="Pfam" id="PF00528">
    <property type="entry name" value="BPD_transp_1"/>
    <property type="match status" value="1"/>
</dbReference>
<dbReference type="RefSeq" id="WP_188997341.1">
    <property type="nucleotide sequence ID" value="NZ_BMHP01000005.1"/>
</dbReference>
<evidence type="ECO:0000313" key="9">
    <source>
        <dbReference type="EMBL" id="GGD90447.1"/>
    </source>
</evidence>
<feature type="transmembrane region" description="Helical" evidence="7">
    <location>
        <begin position="29"/>
        <end position="47"/>
    </location>
</feature>
<feature type="transmembrane region" description="Helical" evidence="7">
    <location>
        <begin position="222"/>
        <end position="246"/>
    </location>
</feature>
<evidence type="ECO:0000256" key="1">
    <source>
        <dbReference type="ARBA" id="ARBA00004651"/>
    </source>
</evidence>
<evidence type="ECO:0000313" key="10">
    <source>
        <dbReference type="Proteomes" id="UP000612456"/>
    </source>
</evidence>
<dbReference type="PROSITE" id="PS50928">
    <property type="entry name" value="ABC_TM1"/>
    <property type="match status" value="1"/>
</dbReference>
<feature type="transmembrane region" description="Helical" evidence="7">
    <location>
        <begin position="175"/>
        <end position="201"/>
    </location>
</feature>
<comment type="subcellular location">
    <subcellularLocation>
        <location evidence="1 7">Cell membrane</location>
        <topology evidence="1 7">Multi-pass membrane protein</topology>
    </subcellularLocation>
</comment>
<dbReference type="InterPro" id="IPR035906">
    <property type="entry name" value="MetI-like_sf"/>
</dbReference>
<dbReference type="AlphaFoldDB" id="A0A916ZES7"/>
<keyword evidence="4 7" id="KW-0812">Transmembrane</keyword>
<dbReference type="EMBL" id="BMHP01000005">
    <property type="protein sequence ID" value="GGD90447.1"/>
    <property type="molecule type" value="Genomic_DNA"/>
</dbReference>
<evidence type="ECO:0000256" key="2">
    <source>
        <dbReference type="ARBA" id="ARBA00022448"/>
    </source>
</evidence>
<proteinExistence type="inferred from homology"/>
<dbReference type="CDD" id="cd06261">
    <property type="entry name" value="TM_PBP2"/>
    <property type="match status" value="1"/>
</dbReference>
<dbReference type="GO" id="GO:0005886">
    <property type="term" value="C:plasma membrane"/>
    <property type="evidence" value="ECO:0007669"/>
    <property type="project" value="UniProtKB-SubCell"/>
</dbReference>
<dbReference type="InterPro" id="IPR000515">
    <property type="entry name" value="MetI-like"/>
</dbReference>
<dbReference type="PANTHER" id="PTHR43227:SF11">
    <property type="entry name" value="BLL4140 PROTEIN"/>
    <property type="match status" value="1"/>
</dbReference>
<reference evidence="9" key="2">
    <citation type="submission" date="2020-09" db="EMBL/GenBank/DDBJ databases">
        <authorList>
            <person name="Sun Q."/>
            <person name="Zhou Y."/>
        </authorList>
    </citation>
    <scope>NUCLEOTIDE SEQUENCE</scope>
    <source>
        <strain evidence="9">CGMCC 1.15178</strain>
    </source>
</reference>
<name>A0A916ZES7_9BACL</name>
<keyword evidence="6 7" id="KW-0472">Membrane</keyword>
<comment type="similarity">
    <text evidence="7">Belongs to the binding-protein-dependent transport system permease family.</text>
</comment>
<keyword evidence="3" id="KW-1003">Cell membrane</keyword>
<reference evidence="9" key="1">
    <citation type="journal article" date="2014" name="Int. J. Syst. Evol. Microbiol.">
        <title>Complete genome sequence of Corynebacterium casei LMG S-19264T (=DSM 44701T), isolated from a smear-ripened cheese.</title>
        <authorList>
            <consortium name="US DOE Joint Genome Institute (JGI-PGF)"/>
            <person name="Walter F."/>
            <person name="Albersmeier A."/>
            <person name="Kalinowski J."/>
            <person name="Ruckert C."/>
        </authorList>
    </citation>
    <scope>NUCLEOTIDE SEQUENCE</scope>
    <source>
        <strain evidence="9">CGMCC 1.15178</strain>
    </source>
</reference>
<dbReference type="PANTHER" id="PTHR43227">
    <property type="entry name" value="BLL4140 PROTEIN"/>
    <property type="match status" value="1"/>
</dbReference>
<gene>
    <name evidence="9" type="ORF">GCM10010911_56400</name>
</gene>
<comment type="caution">
    <text evidence="9">The sequence shown here is derived from an EMBL/GenBank/DDBJ whole genome shotgun (WGS) entry which is preliminary data.</text>
</comment>
<keyword evidence="2 7" id="KW-0813">Transport</keyword>
<organism evidence="9 10">
    <name type="scientific">Paenibacillus nasutitermitis</name>
    <dbReference type="NCBI Taxonomy" id="1652958"/>
    <lineage>
        <taxon>Bacteria</taxon>
        <taxon>Bacillati</taxon>
        <taxon>Bacillota</taxon>
        <taxon>Bacilli</taxon>
        <taxon>Bacillales</taxon>
        <taxon>Paenibacillaceae</taxon>
        <taxon>Paenibacillus</taxon>
    </lineage>
</organism>
<sequence>MPDTSSARDYRQAYSKPSERYKRFIKYRMLLLMLLPGFIFLIIFNYIPMYGLVLAFKEFKITGGIAESPWVGLKYFNKAFDDAHFYLVVKNTLIISFYKLVFGFPVPILFAVLLNELSSRRFKKWVQTISYLPHFISWVVLSGIFITIFSLEGPINTMLQALGRLPIIFMADEQYFRSILVVTSIYQSFGWGSIIFLAAIAGIDPQLHEAAIMDGAGRFKRMIHITLPMLVPVISIMMILAMGSILDAGFDQIFNMYNSQVLNVSDIIDTYVYRIGLINANYSYSTAVGMFKSVVALILVLSVNRIVKMIGGNEHTLW</sequence>
<dbReference type="Gene3D" id="1.10.3720.10">
    <property type="entry name" value="MetI-like"/>
    <property type="match status" value="1"/>
</dbReference>
<keyword evidence="10" id="KW-1185">Reference proteome</keyword>
<evidence type="ECO:0000256" key="5">
    <source>
        <dbReference type="ARBA" id="ARBA00022989"/>
    </source>
</evidence>
<dbReference type="InterPro" id="IPR050809">
    <property type="entry name" value="UgpAE/MalFG_permease"/>
</dbReference>
<dbReference type="Proteomes" id="UP000612456">
    <property type="component" value="Unassembled WGS sequence"/>
</dbReference>
<dbReference type="GO" id="GO:0055085">
    <property type="term" value="P:transmembrane transport"/>
    <property type="evidence" value="ECO:0007669"/>
    <property type="project" value="InterPro"/>
</dbReference>
<evidence type="ECO:0000256" key="6">
    <source>
        <dbReference type="ARBA" id="ARBA00023136"/>
    </source>
</evidence>
<accession>A0A916ZES7</accession>